<feature type="compositionally biased region" description="Polar residues" evidence="1">
    <location>
        <begin position="61"/>
        <end position="75"/>
    </location>
</feature>
<organism evidence="2 3">
    <name type="scientific">Diaporthe vaccinii</name>
    <dbReference type="NCBI Taxonomy" id="105482"/>
    <lineage>
        <taxon>Eukaryota</taxon>
        <taxon>Fungi</taxon>
        <taxon>Dikarya</taxon>
        <taxon>Ascomycota</taxon>
        <taxon>Pezizomycotina</taxon>
        <taxon>Sordariomycetes</taxon>
        <taxon>Sordariomycetidae</taxon>
        <taxon>Diaporthales</taxon>
        <taxon>Diaporthaceae</taxon>
        <taxon>Diaporthe</taxon>
        <taxon>Diaporthe eres species complex</taxon>
    </lineage>
</organism>
<dbReference type="EMBL" id="JBAWTH010000198">
    <property type="protein sequence ID" value="KAL2273136.1"/>
    <property type="molecule type" value="Genomic_DNA"/>
</dbReference>
<evidence type="ECO:0000313" key="2">
    <source>
        <dbReference type="EMBL" id="KAL2273136.1"/>
    </source>
</evidence>
<gene>
    <name evidence="2" type="ORF">FJTKL_04916</name>
</gene>
<comment type="caution">
    <text evidence="2">The sequence shown here is derived from an EMBL/GenBank/DDBJ whole genome shotgun (WGS) entry which is preliminary data.</text>
</comment>
<accession>A0ABR4DRV6</accession>
<evidence type="ECO:0000313" key="3">
    <source>
        <dbReference type="Proteomes" id="UP001600888"/>
    </source>
</evidence>
<name>A0ABR4DRV6_9PEZI</name>
<dbReference type="Proteomes" id="UP001600888">
    <property type="component" value="Unassembled WGS sequence"/>
</dbReference>
<sequence length="100" mass="11070">MGQSRKDQESKKKIRSRQAASIQVRFENPKCGTAVDFCPDPMSAFEEVLAVLVVVPEQTKMTSKSATLESGSTPYRMNRSVERVGSQKCAEGRKSKSSVR</sequence>
<feature type="region of interest" description="Disordered" evidence="1">
    <location>
        <begin position="61"/>
        <end position="100"/>
    </location>
</feature>
<evidence type="ECO:0000256" key="1">
    <source>
        <dbReference type="SAM" id="MobiDB-lite"/>
    </source>
</evidence>
<proteinExistence type="predicted"/>
<reference evidence="2 3" key="1">
    <citation type="submission" date="2024-03" db="EMBL/GenBank/DDBJ databases">
        <title>A high-quality draft genome sequence of Diaporthe vaccinii, a causative agent of upright dieback and viscid rot disease in cranberry plants.</title>
        <authorList>
            <person name="Sarrasin M."/>
            <person name="Lang B.F."/>
            <person name="Burger G."/>
        </authorList>
    </citation>
    <scope>NUCLEOTIDE SEQUENCE [LARGE SCALE GENOMIC DNA]</scope>
    <source>
        <strain evidence="2 3">IS7</strain>
    </source>
</reference>
<protein>
    <submittedName>
        <fullName evidence="2">Uncharacterized protein</fullName>
    </submittedName>
</protein>
<keyword evidence="3" id="KW-1185">Reference proteome</keyword>